<reference evidence="9 10" key="1">
    <citation type="submission" date="2017-05" db="EMBL/GenBank/DDBJ databases">
        <authorList>
            <person name="Varghese N."/>
            <person name="Submissions S."/>
        </authorList>
    </citation>
    <scope>NUCLEOTIDE SEQUENCE [LARGE SCALE GENOMIC DNA]</scope>
    <source>
        <strain evidence="9 10">DSM 21985</strain>
    </source>
</reference>
<dbReference type="GO" id="GO:0106300">
    <property type="term" value="P:protein-DNA covalent cross-linking repair"/>
    <property type="evidence" value="ECO:0007669"/>
    <property type="project" value="InterPro"/>
</dbReference>
<keyword evidence="4 8" id="KW-0378">Hydrolase</keyword>
<evidence type="ECO:0000313" key="10">
    <source>
        <dbReference type="Proteomes" id="UP000317557"/>
    </source>
</evidence>
<protein>
    <recommendedName>
        <fullName evidence="8">Abasic site processing protein</fullName>
        <ecNumber evidence="8">3.4.-.-</ecNumber>
    </recommendedName>
</protein>
<proteinExistence type="inferred from homology"/>
<dbReference type="GO" id="GO:0008233">
    <property type="term" value="F:peptidase activity"/>
    <property type="evidence" value="ECO:0007669"/>
    <property type="project" value="UniProtKB-KW"/>
</dbReference>
<dbReference type="AlphaFoldDB" id="A0A521CPH9"/>
<dbReference type="SUPFAM" id="SSF143081">
    <property type="entry name" value="BB1717-like"/>
    <property type="match status" value="1"/>
</dbReference>
<dbReference type="PANTHER" id="PTHR13604:SF0">
    <property type="entry name" value="ABASIC SITE PROCESSING PROTEIN HMCES"/>
    <property type="match status" value="1"/>
</dbReference>
<dbReference type="EC" id="3.4.-.-" evidence="8"/>
<dbReference type="Gene3D" id="3.90.1680.10">
    <property type="entry name" value="SOS response associated peptidase-like"/>
    <property type="match status" value="1"/>
</dbReference>
<gene>
    <name evidence="9" type="ORF">SAMN06265219_10644</name>
</gene>
<comment type="similarity">
    <text evidence="1 8">Belongs to the SOS response-associated peptidase family.</text>
</comment>
<dbReference type="EMBL" id="FXTP01000006">
    <property type="protein sequence ID" value="SMO61285.1"/>
    <property type="molecule type" value="Genomic_DNA"/>
</dbReference>
<dbReference type="RefSeq" id="WP_142454078.1">
    <property type="nucleotide sequence ID" value="NZ_FXTP01000006.1"/>
</dbReference>
<evidence type="ECO:0000256" key="6">
    <source>
        <dbReference type="ARBA" id="ARBA00023125"/>
    </source>
</evidence>
<evidence type="ECO:0000256" key="8">
    <source>
        <dbReference type="RuleBase" id="RU364100"/>
    </source>
</evidence>
<name>A0A521CPH9_9BACT</name>
<evidence type="ECO:0000256" key="7">
    <source>
        <dbReference type="ARBA" id="ARBA00023239"/>
    </source>
</evidence>
<evidence type="ECO:0000256" key="5">
    <source>
        <dbReference type="ARBA" id="ARBA00023124"/>
    </source>
</evidence>
<organism evidence="9 10">
    <name type="scientific">Gracilimonas mengyeensis</name>
    <dbReference type="NCBI Taxonomy" id="1302730"/>
    <lineage>
        <taxon>Bacteria</taxon>
        <taxon>Pseudomonadati</taxon>
        <taxon>Balneolota</taxon>
        <taxon>Balneolia</taxon>
        <taxon>Balneolales</taxon>
        <taxon>Balneolaceae</taxon>
        <taxon>Gracilimonas</taxon>
    </lineage>
</organism>
<dbReference type="GO" id="GO:0006508">
    <property type="term" value="P:proteolysis"/>
    <property type="evidence" value="ECO:0007669"/>
    <property type="project" value="UniProtKB-KW"/>
</dbReference>
<evidence type="ECO:0000256" key="4">
    <source>
        <dbReference type="ARBA" id="ARBA00022801"/>
    </source>
</evidence>
<sequence>MERYVLEAEKTVIEETFEASSESESLFEANYNVIGGSPMPIVIKDEEERKVVSAIWGLKRQSGDDLQSVAQEEVLKDDELKKLVSVSPCIIPASGFYKWKKSVKDPLPFLLRVIKQDVMSFAGLCTITKDENGKTTRSFAVITMPANALVEPLHQSMPVILEEKDFGRWLSGHAPEMLRDGFEGNHLLPDMTVFRVPELVNDPSNNSKELIQPIPKLRNYED</sequence>
<dbReference type="InterPro" id="IPR036590">
    <property type="entry name" value="SRAP-like"/>
</dbReference>
<keyword evidence="10" id="KW-1185">Reference proteome</keyword>
<dbReference type="PANTHER" id="PTHR13604">
    <property type="entry name" value="DC12-RELATED"/>
    <property type="match status" value="1"/>
</dbReference>
<dbReference type="Proteomes" id="UP000317557">
    <property type="component" value="Unassembled WGS sequence"/>
</dbReference>
<keyword evidence="2 8" id="KW-0645">Protease</keyword>
<dbReference type="Pfam" id="PF02586">
    <property type="entry name" value="SRAP"/>
    <property type="match status" value="1"/>
</dbReference>
<keyword evidence="5" id="KW-0190">Covalent protein-DNA linkage</keyword>
<evidence type="ECO:0000256" key="1">
    <source>
        <dbReference type="ARBA" id="ARBA00008136"/>
    </source>
</evidence>
<keyword evidence="7" id="KW-0456">Lyase</keyword>
<keyword evidence="3" id="KW-0227">DNA damage</keyword>
<accession>A0A521CPH9</accession>
<keyword evidence="6" id="KW-0238">DNA-binding</keyword>
<dbReference type="OrthoDB" id="9782620at2"/>
<evidence type="ECO:0000256" key="3">
    <source>
        <dbReference type="ARBA" id="ARBA00022763"/>
    </source>
</evidence>
<dbReference type="GO" id="GO:0003697">
    <property type="term" value="F:single-stranded DNA binding"/>
    <property type="evidence" value="ECO:0007669"/>
    <property type="project" value="InterPro"/>
</dbReference>
<dbReference type="GO" id="GO:0016829">
    <property type="term" value="F:lyase activity"/>
    <property type="evidence" value="ECO:0007669"/>
    <property type="project" value="UniProtKB-KW"/>
</dbReference>
<dbReference type="InterPro" id="IPR003738">
    <property type="entry name" value="SRAP"/>
</dbReference>
<evidence type="ECO:0000313" key="9">
    <source>
        <dbReference type="EMBL" id="SMO61285.1"/>
    </source>
</evidence>
<evidence type="ECO:0000256" key="2">
    <source>
        <dbReference type="ARBA" id="ARBA00022670"/>
    </source>
</evidence>